<accession>A0A0J9WD27</accession>
<name>A0A0J9WD27_FUSO4</name>
<evidence type="ECO:0000256" key="1">
    <source>
        <dbReference type="SAM" id="MobiDB-lite"/>
    </source>
</evidence>
<proteinExistence type="predicted"/>
<reference evidence="2" key="1">
    <citation type="submission" date="2007-04" db="EMBL/GenBank/DDBJ databases">
        <authorList>
            <consortium name="The Broad Institute Genome Sequencing Platform"/>
            <person name="Birren B."/>
            <person name="Lander E."/>
            <person name="Galagan J."/>
            <person name="Nusbaum C."/>
            <person name="Devon K."/>
            <person name="Ma L.-J."/>
            <person name="Jaffe D."/>
            <person name="Butler J."/>
            <person name="Alvarez P."/>
            <person name="Gnerre S."/>
            <person name="Grabherr M."/>
            <person name="Kleber M."/>
            <person name="Mauceli E."/>
            <person name="Brockman W."/>
            <person name="MacCallum I.A."/>
            <person name="Young S."/>
            <person name="LaButti K."/>
            <person name="DeCaprio D."/>
            <person name="Crawford M."/>
            <person name="Koehrsen M."/>
            <person name="Engels R."/>
            <person name="Montgomery P."/>
            <person name="Pearson M."/>
            <person name="Howarth C."/>
            <person name="Larson L."/>
            <person name="White J."/>
            <person name="O'Leary S."/>
            <person name="Kodira C."/>
            <person name="Zeng Q."/>
            <person name="Yandava C."/>
            <person name="Alvarado L."/>
            <person name="Kistler C."/>
            <person name="Shim W.-B."/>
            <person name="Kang S."/>
            <person name="Woloshuk C."/>
        </authorList>
    </citation>
    <scope>NUCLEOTIDE SEQUENCE</scope>
    <source>
        <strain evidence="2">4287</strain>
    </source>
</reference>
<dbReference type="VEuPathDB" id="FungiDB:FOXG_17525"/>
<feature type="region of interest" description="Disordered" evidence="1">
    <location>
        <begin position="65"/>
        <end position="103"/>
    </location>
</feature>
<reference evidence="2" key="2">
    <citation type="journal article" date="2010" name="Nature">
        <title>Comparative genomics reveals mobile pathogenicity chromosomes in Fusarium.</title>
        <authorList>
            <person name="Ma L.J."/>
            <person name="van der Does H.C."/>
            <person name="Borkovich K.A."/>
            <person name="Coleman J.J."/>
            <person name="Daboussi M.J."/>
            <person name="Di Pietro A."/>
            <person name="Dufresne M."/>
            <person name="Freitag M."/>
            <person name="Grabherr M."/>
            <person name="Henrissat B."/>
            <person name="Houterman P.M."/>
            <person name="Kang S."/>
            <person name="Shim W.B."/>
            <person name="Woloshuk C."/>
            <person name="Xie X."/>
            <person name="Xu J.R."/>
            <person name="Antoniw J."/>
            <person name="Baker S.E."/>
            <person name="Bluhm B.H."/>
            <person name="Breakspear A."/>
            <person name="Brown D.W."/>
            <person name="Butchko R.A."/>
            <person name="Chapman S."/>
            <person name="Coulson R."/>
            <person name="Coutinho P.M."/>
            <person name="Danchin E.G."/>
            <person name="Diener A."/>
            <person name="Gale L.R."/>
            <person name="Gardiner D.M."/>
            <person name="Goff S."/>
            <person name="Hammond-Kosack K.E."/>
            <person name="Hilburn K."/>
            <person name="Hua-Van A."/>
            <person name="Jonkers W."/>
            <person name="Kazan K."/>
            <person name="Kodira C.D."/>
            <person name="Koehrsen M."/>
            <person name="Kumar L."/>
            <person name="Lee Y.H."/>
            <person name="Li L."/>
            <person name="Manners J.M."/>
            <person name="Miranda-Saavedra D."/>
            <person name="Mukherjee M."/>
            <person name="Park G."/>
            <person name="Park J."/>
            <person name="Park S.Y."/>
            <person name="Proctor R.H."/>
            <person name="Regev A."/>
            <person name="Ruiz-Roldan M.C."/>
            <person name="Sain D."/>
            <person name="Sakthikumar S."/>
            <person name="Sykes S."/>
            <person name="Schwartz D.C."/>
            <person name="Turgeon B.G."/>
            <person name="Wapinski I."/>
            <person name="Yoder O."/>
            <person name="Young S."/>
            <person name="Zeng Q."/>
            <person name="Zhou S."/>
            <person name="Galagan J."/>
            <person name="Cuomo C.A."/>
            <person name="Kistler H.C."/>
            <person name="Rep M."/>
        </authorList>
    </citation>
    <scope>NUCLEOTIDE SEQUENCE [LARGE SCALE GENOMIC DNA]</scope>
    <source>
        <strain evidence="2">4287</strain>
    </source>
</reference>
<protein>
    <submittedName>
        <fullName evidence="2">Uncharacterized protein</fullName>
    </submittedName>
</protein>
<gene>
    <name evidence="2" type="ORF">FOXG_17525</name>
</gene>
<dbReference type="GeneID" id="28958280"/>
<dbReference type="EMBL" id="DS231747">
    <property type="protein sequence ID" value="KNB20500.1"/>
    <property type="molecule type" value="Genomic_DNA"/>
</dbReference>
<sequence length="144" mass="16001">MSVRRGPLRGPLRGKSLRGLVWSAHLLALPSVSRVNTWLTEGNAMKKPTRVVSSKIGIVMVAETYSGEDRERQQRRVAPDTSHNQDQGENPLDNSPWAVDNNGDEVRLASSNYTRLKSTDIATNSSRLTSFPAKISRINCHPQH</sequence>
<organism evidence="2 3">
    <name type="scientific">Fusarium oxysporum f. sp. lycopersici (strain 4287 / CBS 123668 / FGSC 9935 / NRRL 34936)</name>
    <name type="common">Fusarium vascular wilt of tomato</name>
    <dbReference type="NCBI Taxonomy" id="426428"/>
    <lineage>
        <taxon>Eukaryota</taxon>
        <taxon>Fungi</taxon>
        <taxon>Dikarya</taxon>
        <taxon>Ascomycota</taxon>
        <taxon>Pezizomycotina</taxon>
        <taxon>Sordariomycetes</taxon>
        <taxon>Hypocreomycetidae</taxon>
        <taxon>Hypocreales</taxon>
        <taxon>Nectriaceae</taxon>
        <taxon>Fusarium</taxon>
        <taxon>Fusarium oxysporum species complex</taxon>
    </lineage>
</organism>
<dbReference type="KEGG" id="fox:FOXG_17525"/>
<dbReference type="RefSeq" id="XP_018258545.1">
    <property type="nucleotide sequence ID" value="XM_018397534.1"/>
</dbReference>
<evidence type="ECO:0000313" key="3">
    <source>
        <dbReference type="Proteomes" id="UP000009097"/>
    </source>
</evidence>
<evidence type="ECO:0000313" key="2">
    <source>
        <dbReference type="EMBL" id="KNB20500.1"/>
    </source>
</evidence>
<feature type="compositionally biased region" description="Basic and acidic residues" evidence="1">
    <location>
        <begin position="67"/>
        <end position="78"/>
    </location>
</feature>
<dbReference type="Proteomes" id="UP000009097">
    <property type="component" value="Unassembled WGS sequence"/>
</dbReference>
<dbReference type="AlphaFoldDB" id="A0A0J9WD27"/>